<proteinExistence type="predicted"/>
<accession>A0A0J6FVA4</accession>
<gene>
    <name evidence="3" type="ORF">AB986_02950</name>
</gene>
<dbReference type="InterPro" id="IPR050300">
    <property type="entry name" value="GDXG_lipolytic_enzyme"/>
</dbReference>
<dbReference type="InterPro" id="IPR019826">
    <property type="entry name" value="Carboxylesterase_B_AS"/>
</dbReference>
<evidence type="ECO:0000313" key="4">
    <source>
        <dbReference type="Proteomes" id="UP000035996"/>
    </source>
</evidence>
<organism evidence="3 4">
    <name type="scientific">Guptibacillus hwajinpoensis</name>
    <dbReference type="NCBI Taxonomy" id="208199"/>
    <lineage>
        <taxon>Bacteria</taxon>
        <taxon>Bacillati</taxon>
        <taxon>Bacillota</taxon>
        <taxon>Bacilli</taxon>
        <taxon>Bacillales</taxon>
        <taxon>Guptibacillaceae</taxon>
        <taxon>Guptibacillus</taxon>
    </lineage>
</organism>
<dbReference type="EMBL" id="LELK01000001">
    <property type="protein sequence ID" value="KMM38287.1"/>
    <property type="molecule type" value="Genomic_DNA"/>
</dbReference>
<protein>
    <recommendedName>
        <fullName evidence="2">Alpha/beta hydrolase fold-3 domain-containing protein</fullName>
    </recommendedName>
</protein>
<dbReference type="SUPFAM" id="SSF53474">
    <property type="entry name" value="alpha/beta-Hydrolases"/>
    <property type="match status" value="1"/>
</dbReference>
<dbReference type="Pfam" id="PF07859">
    <property type="entry name" value="Abhydrolase_3"/>
    <property type="match status" value="1"/>
</dbReference>
<dbReference type="InterPro" id="IPR029058">
    <property type="entry name" value="AB_hydrolase_fold"/>
</dbReference>
<dbReference type="InterPro" id="IPR013094">
    <property type="entry name" value="AB_hydrolase_3"/>
</dbReference>
<evidence type="ECO:0000256" key="1">
    <source>
        <dbReference type="ARBA" id="ARBA00022801"/>
    </source>
</evidence>
<dbReference type="RefSeq" id="WP_048309394.1">
    <property type="nucleotide sequence ID" value="NZ_CP119526.1"/>
</dbReference>
<dbReference type="OrthoDB" id="9815425at2"/>
<dbReference type="AlphaFoldDB" id="A0A0J6FVA4"/>
<comment type="caution">
    <text evidence="3">The sequence shown here is derived from an EMBL/GenBank/DDBJ whole genome shotgun (WGS) entry which is preliminary data.</text>
</comment>
<feature type="domain" description="Alpha/beta hydrolase fold-3" evidence="2">
    <location>
        <begin position="83"/>
        <end position="284"/>
    </location>
</feature>
<dbReference type="PROSITE" id="PS00122">
    <property type="entry name" value="CARBOXYLESTERASE_B_1"/>
    <property type="match status" value="1"/>
</dbReference>
<evidence type="ECO:0000313" key="3">
    <source>
        <dbReference type="EMBL" id="KMM38287.1"/>
    </source>
</evidence>
<reference evidence="3" key="1">
    <citation type="submission" date="2015-06" db="EMBL/GenBank/DDBJ databases">
        <authorList>
            <person name="Liu B."/>
            <person name="Wang J."/>
            <person name="Zhu Y."/>
            <person name="Liu G."/>
            <person name="Chen Q."/>
            <person name="Zheng C."/>
            <person name="Che J."/>
            <person name="Ge C."/>
            <person name="Shi H."/>
            <person name="Pan Z."/>
            <person name="Liu X."/>
        </authorList>
    </citation>
    <scope>NUCLEOTIDE SEQUENCE [LARGE SCALE GENOMIC DNA]</scope>
    <source>
        <strain evidence="3">DSM 16346</strain>
    </source>
</reference>
<evidence type="ECO:0000259" key="2">
    <source>
        <dbReference type="Pfam" id="PF07859"/>
    </source>
</evidence>
<dbReference type="GO" id="GO:0016787">
    <property type="term" value="F:hydrolase activity"/>
    <property type="evidence" value="ECO:0007669"/>
    <property type="project" value="UniProtKB-KW"/>
</dbReference>
<dbReference type="PANTHER" id="PTHR48081:SF8">
    <property type="entry name" value="ALPHA_BETA HYDROLASE FOLD-3 DOMAIN-CONTAINING PROTEIN-RELATED"/>
    <property type="match status" value="1"/>
</dbReference>
<dbReference type="PANTHER" id="PTHR48081">
    <property type="entry name" value="AB HYDROLASE SUPERFAMILY PROTEIN C4A8.06C"/>
    <property type="match status" value="1"/>
</dbReference>
<dbReference type="Proteomes" id="UP000035996">
    <property type="component" value="Unassembled WGS sequence"/>
</dbReference>
<keyword evidence="1" id="KW-0378">Hydrolase</keyword>
<name>A0A0J6FVA4_9BACL</name>
<dbReference type="STRING" id="157733.AB986_02950"/>
<keyword evidence="4" id="KW-1185">Reference proteome</keyword>
<dbReference type="Gene3D" id="3.40.50.1820">
    <property type="entry name" value="alpha/beta hydrolase"/>
    <property type="match status" value="1"/>
</dbReference>
<sequence length="315" mass="35655">MGHIDPSTMKLLARIGERMKELKHPELSVLSPEQSRYYYEEAREFFTPITVDDLTVYQTEVGQHGIPIRIYTPNESTKELPIVLYCHGGGWVFGSIDSSDNFCRYMCQSLRCMIVSVGYRLAPEHPFPAALHDVFDTLTWIIDNGERFGGDSSNISISGESSGANLAAAASLVYKSVFKSQLLITPVVDYHLESESYLEDHTYNLTSEKMAWFWNHYLKEKNKASDPLVSPLRADNLSNVAPAIIVTVEKDPLRSEGEAFAKKLHNEGLLIKHVHYKTLLHSFINVIGISSAAKRAVDDMFAIYKEVLYYDECFR</sequence>